<proteinExistence type="predicted"/>
<dbReference type="AlphaFoldDB" id="A0A1Z4N7C5"/>
<organism evidence="1 2">
    <name type="scientific">Tolypothrix tenuis PCC 7101</name>
    <dbReference type="NCBI Taxonomy" id="231146"/>
    <lineage>
        <taxon>Bacteria</taxon>
        <taxon>Bacillati</taxon>
        <taxon>Cyanobacteriota</taxon>
        <taxon>Cyanophyceae</taxon>
        <taxon>Nostocales</taxon>
        <taxon>Tolypothrichaceae</taxon>
        <taxon>Tolypothrix</taxon>
    </lineage>
</organism>
<accession>A0A1Z4N7C5</accession>
<dbReference type="RefSeq" id="WP_096581281.1">
    <property type="nucleotide sequence ID" value="NZ_CAWNJS010000001.1"/>
</dbReference>
<dbReference type="Proteomes" id="UP000218785">
    <property type="component" value="Chromosome"/>
</dbReference>
<evidence type="ECO:0000313" key="2">
    <source>
        <dbReference type="Proteomes" id="UP000218785"/>
    </source>
</evidence>
<keyword evidence="2" id="KW-1185">Reference proteome</keyword>
<dbReference type="EMBL" id="AP018248">
    <property type="protein sequence ID" value="BAZ01607.1"/>
    <property type="molecule type" value="Genomic_DNA"/>
</dbReference>
<sequence>MQPSNLPFAWLKIIERFTHQQQHTLWLQVLAFIWKQVSLASMITTFVRTHLPTHYLYRFSENLHYWKSSKLVHQQAEPYLFLTIQ</sequence>
<protein>
    <submittedName>
        <fullName evidence="1">Uncharacterized protein</fullName>
    </submittedName>
</protein>
<reference evidence="1 2" key="1">
    <citation type="submission" date="2017-06" db="EMBL/GenBank/DDBJ databases">
        <title>Genome sequencing of cyanobaciteial culture collection at National Institute for Environmental Studies (NIES).</title>
        <authorList>
            <person name="Hirose Y."/>
            <person name="Shimura Y."/>
            <person name="Fujisawa T."/>
            <person name="Nakamura Y."/>
            <person name="Kawachi M."/>
        </authorList>
    </citation>
    <scope>NUCLEOTIDE SEQUENCE [LARGE SCALE GENOMIC DNA]</scope>
    <source>
        <strain evidence="1 2">NIES-37</strain>
    </source>
</reference>
<gene>
    <name evidence="1" type="ORF">NIES37_56100</name>
</gene>
<evidence type="ECO:0000313" key="1">
    <source>
        <dbReference type="EMBL" id="BAZ01607.1"/>
    </source>
</evidence>
<dbReference type="KEGG" id="ttq:NIES37_56100"/>
<name>A0A1Z4N7C5_9CYAN</name>